<dbReference type="Gene3D" id="3.40.50.2300">
    <property type="match status" value="1"/>
</dbReference>
<evidence type="ECO:0000256" key="10">
    <source>
        <dbReference type="PROSITE-ProRule" id="PRU00169"/>
    </source>
</evidence>
<evidence type="ECO:0000256" key="1">
    <source>
        <dbReference type="ARBA" id="ARBA00000085"/>
    </source>
</evidence>
<feature type="coiled-coil region" evidence="11">
    <location>
        <begin position="1400"/>
        <end position="1429"/>
    </location>
</feature>
<evidence type="ECO:0000259" key="14">
    <source>
        <dbReference type="PROSITE" id="PS50110"/>
    </source>
</evidence>
<proteinExistence type="predicted"/>
<dbReference type="CDD" id="cd00088">
    <property type="entry name" value="HPT"/>
    <property type="match status" value="2"/>
</dbReference>
<evidence type="ECO:0000259" key="15">
    <source>
        <dbReference type="PROSITE" id="PS50851"/>
    </source>
</evidence>
<dbReference type="SMART" id="SM01231">
    <property type="entry name" value="H-kinase_dim"/>
    <property type="match status" value="1"/>
</dbReference>
<evidence type="ECO:0000256" key="6">
    <source>
        <dbReference type="ARBA" id="ARBA00022777"/>
    </source>
</evidence>
<dbReference type="Gene3D" id="3.30.565.10">
    <property type="entry name" value="Histidine kinase-like ATPase, C-terminal domain"/>
    <property type="match status" value="1"/>
</dbReference>
<evidence type="ECO:0000256" key="5">
    <source>
        <dbReference type="ARBA" id="ARBA00022679"/>
    </source>
</evidence>
<dbReference type="PROSITE" id="PS50109">
    <property type="entry name" value="HIS_KIN"/>
    <property type="match status" value="1"/>
</dbReference>
<dbReference type="InterPro" id="IPR051315">
    <property type="entry name" value="Bact_Chemotaxis_CheA"/>
</dbReference>
<dbReference type="CDD" id="cd00731">
    <property type="entry name" value="CheA_reg"/>
    <property type="match status" value="1"/>
</dbReference>
<evidence type="ECO:0000313" key="17">
    <source>
        <dbReference type="EMBL" id="OGI51996.1"/>
    </source>
</evidence>
<dbReference type="InterPro" id="IPR008207">
    <property type="entry name" value="Sig_transdc_His_kin_Hpt_dom"/>
</dbReference>
<dbReference type="FunFam" id="3.30.565.10:FF:000016">
    <property type="entry name" value="Chemotaxis protein CheA, putative"/>
    <property type="match status" value="1"/>
</dbReference>
<dbReference type="InterPro" id="IPR036641">
    <property type="entry name" value="HPT_dom_sf"/>
</dbReference>
<sequence length="1849" mass="202712">MSTHSKVDLSTLGWVKTEIDETLKQARLALESFAENPSDKTRLRFCITHLHQVVGTLLMVELDGAAMLAKETEALADAVINDKVTPDSRILDALTRGILTLPDYLARLQAGQSDVPLKHIALMNEMRAVRHATPISELELFSPDLSVRPPPSESPAEKLAEDEYRDLARQLRGGFQPALLDWLRNASNKQPLRKIAEIFEQLQTRAGLAVLEQLFWVTGGFLEAMMDDGLDVTPERKKLFARLDQQTKKIIDGADKSALRTSSEALTRAILWEIAQAKSQGTRVTQLKRAFDLEFLLSGDSAEAPAATSDLPTPEALASVSTALGKEIEAAQDLMSTYFDPESRGTTSLEPLLESFHKMSGTLDMLNVPLLRALVDELSQTCRAVIDNKITNHETISMPMAEALLMVESSTRDISRSPTEWKKQIEEAIRHLHGLHSPEDADTMPAMDGLEVSDAELTESDYKQLLSVVAGEVGINLSRIEEALEGFAADSSHVEPLDEVPQLLSQILGAMQILGQARAAELVEVTKGHVENIRRGVLVADSAIMDGLAVSVGTIGAYVEGLRAERPNLDALIDSALKEMETALASGHGRQRDPALLIDGIRLSLESWLDDRENEAAWETLMQQLEELTQLAQEQGQEKITRISAEMNHLLTLVAQDPSRVSEEIIGTLKQSFTAMSTLAGRRLTLRTVAPAAPGPEPEEMPPPPGEARDGKKATAPAPPAPPARPAADAEFDAEIMEIFIEDARDVLNNIRNNFVVWREDTDNQNALTELRRGFHTLKGSGRMVGAGEVAELSRDVENVLNRIREGKIAPSAAIIDLLQQTQDALPRLIDVLAGGPPHGVDIDALRETARALARPGSAAVAPGTPAATVDEPVDVAVTPVEGGDLPKLERTLLEIFTTEALGNLDNIRQQVTKCRETGGTGFVTESFFRSAHTLQGNARSLGLQVMAESCAEIEKLLHALKIENLPLNETCLDLASRFEACVRRLVGLMNSGATSSGDLRREFADLARDLRAESRHDVEAERADDVSVAPPAHADEIGVEAAPEEPSAPEQIDPELLEIFQEEATDILTSIEEALTRWRSQPGNRTQVAELKRLLHTLKGGARMAGAMAMGNLGHNTETLLKNIEDSKVSTSNEVFDLLDEAHDMLVAMLDGARDGKPVPDTNALNARLAALASGQPLPAATEAPAAEALDNAPSEDPAAEAATHDIEIAAPALAATADEIEERREQPETEGKQWPDKMERRGQVRVNTSLLNELVNYAGEVSLSRARMEQQIYSFRDNLSELSRNIVRFRDQIRELEIQSESQILYRMEQESGAEAGAGDFDPLEFDRFSRLQQVSRSLAESLHDLGTIQNNLGNFVGEAEAVLQQQARINTELQEGLMRTRMVSFSTQAARLRHIVRQTARELGKRVELNLENAEVELDRNVLERMIGPFEHMIRNSIDHGIESEAARRQKGKPPRGRINIATSQEGSEVVIRFSDDGAGLNIEGIRTKAIERGLMSADAALSEEELIQFILMSGFSTAEKITHVSGRGVGMDVVHSEVKQLGGSMSVDTEPGAGTTFIIRLPLTLSITQALMVYVGEQLFAVSLGSVVNIVEFPIEKIANISMSKNPLLSHNEQVYPYMHLGQRLNIDSQPRNGKKVPVLLARTGTREVAIQVDGLGGTREVVIKSVGPQLSELKGLAGATILGDGRVVLILDIPGLWYRDDVIHFEHRPEGKVAQEVRVRPVVMVVDDSLTVRKITGKHLQKRGMDVLVAKDGLDAVEQLRDHLPDVMLVDIEMPRMDGYELTTRVRSDETLRHIPIIMITSRAGAKHRQKAFELGADMYMSKPYQEEELFKNIDTLLAKGRLT</sequence>
<feature type="domain" description="Histidine kinase" evidence="13">
    <location>
        <begin position="1363"/>
        <end position="1569"/>
    </location>
</feature>
<dbReference type="Pfam" id="PF02518">
    <property type="entry name" value="HATPase_c"/>
    <property type="match status" value="1"/>
</dbReference>
<dbReference type="PANTHER" id="PTHR43395">
    <property type="entry name" value="SENSOR HISTIDINE KINASE CHEA"/>
    <property type="match status" value="1"/>
</dbReference>
<feature type="modified residue" description="Phosphohistidine" evidence="9">
    <location>
        <position position="1097"/>
    </location>
</feature>
<dbReference type="GO" id="GO:0006935">
    <property type="term" value="P:chemotaxis"/>
    <property type="evidence" value="ECO:0007669"/>
    <property type="project" value="InterPro"/>
</dbReference>
<dbReference type="SUPFAM" id="SSF52172">
    <property type="entry name" value="CheY-like"/>
    <property type="match status" value="1"/>
</dbReference>
<dbReference type="Pfam" id="PF00072">
    <property type="entry name" value="Response_reg"/>
    <property type="match status" value="1"/>
</dbReference>
<evidence type="ECO:0000256" key="7">
    <source>
        <dbReference type="ARBA" id="ARBA00023012"/>
    </source>
</evidence>
<dbReference type="InterPro" id="IPR004358">
    <property type="entry name" value="Sig_transdc_His_kin-like_C"/>
</dbReference>
<dbReference type="SUPFAM" id="SSF50341">
    <property type="entry name" value="CheW-like"/>
    <property type="match status" value="1"/>
</dbReference>
<dbReference type="InterPro" id="IPR003594">
    <property type="entry name" value="HATPase_dom"/>
</dbReference>
<comment type="catalytic activity">
    <reaction evidence="1">
        <text>ATP + protein L-histidine = ADP + protein N-phospho-L-histidine.</text>
        <dbReference type="EC" id="2.7.13.3"/>
    </reaction>
</comment>
<organism evidence="17 18">
    <name type="scientific">Candidatus Muproteobacteria bacterium RIFCSPLOWO2_01_FULL_60_18</name>
    <dbReference type="NCBI Taxonomy" id="1817768"/>
    <lineage>
        <taxon>Bacteria</taxon>
        <taxon>Pseudomonadati</taxon>
        <taxon>Pseudomonadota</taxon>
        <taxon>Candidatus Muproteobacteria</taxon>
    </lineage>
</organism>
<evidence type="ECO:0000256" key="9">
    <source>
        <dbReference type="PROSITE-ProRule" id="PRU00110"/>
    </source>
</evidence>
<feature type="domain" description="HPt" evidence="16">
    <location>
        <begin position="729"/>
        <end position="833"/>
    </location>
</feature>
<name>A0A1F6U3N8_9PROT</name>
<feature type="modified residue" description="Phosphohistidine" evidence="9">
    <location>
        <position position="933"/>
    </location>
</feature>
<dbReference type="PROSITE" id="PS50851">
    <property type="entry name" value="CHEW"/>
    <property type="match status" value="1"/>
</dbReference>
<dbReference type="InterPro" id="IPR011006">
    <property type="entry name" value="CheY-like_superfamily"/>
</dbReference>
<dbReference type="Proteomes" id="UP000179037">
    <property type="component" value="Unassembled WGS sequence"/>
</dbReference>
<dbReference type="SUPFAM" id="SSF55874">
    <property type="entry name" value="ATPase domain of HSP90 chaperone/DNA topoisomerase II/histidine kinase"/>
    <property type="match status" value="1"/>
</dbReference>
<evidence type="ECO:0000256" key="3">
    <source>
        <dbReference type="ARBA" id="ARBA00021495"/>
    </source>
</evidence>
<feature type="domain" description="CheW-like" evidence="15">
    <location>
        <begin position="1571"/>
        <end position="1707"/>
    </location>
</feature>
<dbReference type="CDD" id="cd17546">
    <property type="entry name" value="REC_hyHK_CKI1_RcsC-like"/>
    <property type="match status" value="1"/>
</dbReference>
<evidence type="ECO:0000259" key="13">
    <source>
        <dbReference type="PROSITE" id="PS50109"/>
    </source>
</evidence>
<feature type="region of interest" description="Disordered" evidence="12">
    <location>
        <begin position="687"/>
        <end position="727"/>
    </location>
</feature>
<dbReference type="EC" id="2.7.13.3" evidence="2"/>
<dbReference type="GO" id="GO:0005737">
    <property type="term" value="C:cytoplasm"/>
    <property type="evidence" value="ECO:0007669"/>
    <property type="project" value="InterPro"/>
</dbReference>
<feature type="domain" description="HPt" evidence="16">
    <location>
        <begin position="886"/>
        <end position="993"/>
    </location>
</feature>
<dbReference type="Pfam" id="PF01584">
    <property type="entry name" value="CheW"/>
    <property type="match status" value="1"/>
</dbReference>
<protein>
    <recommendedName>
        <fullName evidence="3">Chemotaxis protein CheA</fullName>
        <ecNumber evidence="2">2.7.13.3</ecNumber>
    </recommendedName>
</protein>
<comment type="function">
    <text evidence="8">Involved in the transmission of sensory signals from the chemoreceptors to the flagellar motors. CheA is autophosphorylated; it can transfer its phosphate group to either CheB or CheY.</text>
</comment>
<gene>
    <name evidence="17" type="ORF">A3A87_08230</name>
</gene>
<keyword evidence="4 10" id="KW-0597">Phosphoprotein</keyword>
<evidence type="ECO:0000256" key="12">
    <source>
        <dbReference type="SAM" id="MobiDB-lite"/>
    </source>
</evidence>
<evidence type="ECO:0000259" key="16">
    <source>
        <dbReference type="PROSITE" id="PS50894"/>
    </source>
</evidence>
<dbReference type="InterPro" id="IPR005467">
    <property type="entry name" value="His_kinase_dom"/>
</dbReference>
<reference evidence="17 18" key="1">
    <citation type="journal article" date="2016" name="Nat. Commun.">
        <title>Thousands of microbial genomes shed light on interconnected biogeochemical processes in an aquifer system.</title>
        <authorList>
            <person name="Anantharaman K."/>
            <person name="Brown C.T."/>
            <person name="Hug L.A."/>
            <person name="Sharon I."/>
            <person name="Castelle C.J."/>
            <person name="Probst A.J."/>
            <person name="Thomas B.C."/>
            <person name="Singh A."/>
            <person name="Wilkins M.J."/>
            <person name="Karaoz U."/>
            <person name="Brodie E.L."/>
            <person name="Williams K.H."/>
            <person name="Hubbard S.S."/>
            <person name="Banfield J.F."/>
        </authorList>
    </citation>
    <scope>NUCLEOTIDE SEQUENCE [LARGE SCALE GENOMIC DNA]</scope>
</reference>
<dbReference type="Gene3D" id="2.30.30.40">
    <property type="entry name" value="SH3 Domains"/>
    <property type="match status" value="1"/>
</dbReference>
<evidence type="ECO:0000313" key="18">
    <source>
        <dbReference type="Proteomes" id="UP000179037"/>
    </source>
</evidence>
<dbReference type="SMART" id="SM00448">
    <property type="entry name" value="REC"/>
    <property type="match status" value="1"/>
</dbReference>
<feature type="modified residue" description="4-aspartylphosphate" evidence="10">
    <location>
        <position position="1776"/>
    </location>
</feature>
<dbReference type="InterPro" id="IPR004105">
    <property type="entry name" value="CheA-like_dim"/>
</dbReference>
<keyword evidence="7" id="KW-0902">Two-component regulatory system</keyword>
<dbReference type="InterPro" id="IPR001789">
    <property type="entry name" value="Sig_transdc_resp-reg_receiver"/>
</dbReference>
<dbReference type="Pfam" id="PF01627">
    <property type="entry name" value="Hpt"/>
    <property type="match status" value="3"/>
</dbReference>
<comment type="caution">
    <text evidence="17">The sequence shown here is derived from an EMBL/GenBank/DDBJ whole genome shotgun (WGS) entry which is preliminary data.</text>
</comment>
<dbReference type="PROSITE" id="PS50110">
    <property type="entry name" value="RESPONSE_REGULATORY"/>
    <property type="match status" value="1"/>
</dbReference>
<dbReference type="SMART" id="SM00073">
    <property type="entry name" value="HPT"/>
    <property type="match status" value="3"/>
</dbReference>
<dbReference type="SMART" id="SM00260">
    <property type="entry name" value="CheW"/>
    <property type="match status" value="1"/>
</dbReference>
<evidence type="ECO:0000256" key="4">
    <source>
        <dbReference type="ARBA" id="ARBA00022553"/>
    </source>
</evidence>
<feature type="coiled-coil region" evidence="11">
    <location>
        <begin position="1267"/>
        <end position="1301"/>
    </location>
</feature>
<feature type="domain" description="HPt" evidence="16">
    <location>
        <begin position="1050"/>
        <end position="1154"/>
    </location>
</feature>
<dbReference type="PROSITE" id="PS50894">
    <property type="entry name" value="HPT"/>
    <property type="match status" value="3"/>
</dbReference>
<dbReference type="SUPFAM" id="SSF47226">
    <property type="entry name" value="Histidine-containing phosphotransfer domain, HPT domain"/>
    <property type="match status" value="5"/>
</dbReference>
<dbReference type="InterPro" id="IPR036061">
    <property type="entry name" value="CheW-like_dom_sf"/>
</dbReference>
<dbReference type="Pfam" id="PF26379">
    <property type="entry name" value="FimL_2nd"/>
    <property type="match status" value="1"/>
</dbReference>
<dbReference type="EMBL" id="MFTC01000028">
    <property type="protein sequence ID" value="OGI51996.1"/>
    <property type="molecule type" value="Genomic_DNA"/>
</dbReference>
<dbReference type="GO" id="GO:0000155">
    <property type="term" value="F:phosphorelay sensor kinase activity"/>
    <property type="evidence" value="ECO:0007669"/>
    <property type="project" value="InterPro"/>
</dbReference>
<keyword evidence="6" id="KW-0418">Kinase</keyword>
<dbReference type="STRING" id="1817768.A3A87_08230"/>
<evidence type="ECO:0000256" key="8">
    <source>
        <dbReference type="ARBA" id="ARBA00035100"/>
    </source>
</evidence>
<evidence type="ECO:0000256" key="11">
    <source>
        <dbReference type="SAM" id="Coils"/>
    </source>
</evidence>
<accession>A0A1F6U3N8</accession>
<keyword evidence="11" id="KW-0175">Coiled coil</keyword>
<keyword evidence="5" id="KW-0808">Transferase</keyword>
<dbReference type="InterPro" id="IPR058661">
    <property type="entry name" value="FimL_2nd"/>
</dbReference>
<dbReference type="InterPro" id="IPR036890">
    <property type="entry name" value="HATPase_C_sf"/>
</dbReference>
<dbReference type="InterPro" id="IPR002545">
    <property type="entry name" value="CheW-lke_dom"/>
</dbReference>
<feature type="modified residue" description="Phosphohistidine" evidence="9">
    <location>
        <position position="776"/>
    </location>
</feature>
<feature type="compositionally biased region" description="Pro residues" evidence="12">
    <location>
        <begin position="693"/>
        <end position="706"/>
    </location>
</feature>
<feature type="domain" description="Response regulatory" evidence="14">
    <location>
        <begin position="1727"/>
        <end position="1843"/>
    </location>
</feature>
<feature type="region of interest" description="Disordered" evidence="12">
    <location>
        <begin position="1223"/>
        <end position="1242"/>
    </location>
</feature>
<dbReference type="SMART" id="SM00387">
    <property type="entry name" value="HATPase_c"/>
    <property type="match status" value="1"/>
</dbReference>
<dbReference type="Gene3D" id="1.20.120.160">
    <property type="entry name" value="HPT domain"/>
    <property type="match status" value="5"/>
</dbReference>
<dbReference type="PRINTS" id="PR00344">
    <property type="entry name" value="BCTRLSENSOR"/>
</dbReference>
<evidence type="ECO:0000256" key="2">
    <source>
        <dbReference type="ARBA" id="ARBA00012438"/>
    </source>
</evidence>
<dbReference type="PANTHER" id="PTHR43395:SF8">
    <property type="entry name" value="HISTIDINE KINASE"/>
    <property type="match status" value="1"/>
</dbReference>